<evidence type="ECO:0000313" key="2">
    <source>
        <dbReference type="Proteomes" id="UP001595445"/>
    </source>
</evidence>
<comment type="caution">
    <text evidence="1">The sequence shown here is derived from an EMBL/GenBank/DDBJ whole genome shotgun (WGS) entry which is preliminary data.</text>
</comment>
<dbReference type="EMBL" id="JBHRSM010000020">
    <property type="protein sequence ID" value="MFC3086696.1"/>
    <property type="molecule type" value="Genomic_DNA"/>
</dbReference>
<organism evidence="1 2">
    <name type="scientific">Tabrizicola soli</name>
    <dbReference type="NCBI Taxonomy" id="2185115"/>
    <lineage>
        <taxon>Bacteria</taxon>
        <taxon>Pseudomonadati</taxon>
        <taxon>Pseudomonadota</taxon>
        <taxon>Alphaproteobacteria</taxon>
        <taxon>Rhodobacterales</taxon>
        <taxon>Paracoccaceae</taxon>
        <taxon>Tabrizicola</taxon>
    </lineage>
</organism>
<protein>
    <recommendedName>
        <fullName evidence="3">ATP-binding protein</fullName>
    </recommendedName>
</protein>
<dbReference type="InterPro" id="IPR027417">
    <property type="entry name" value="P-loop_NTPase"/>
</dbReference>
<sequence>MNHANAMPDIAEDEAPSDQLAEIAMPFRTPAGVLFAEVMQDGHSEIWPINGDKFAELIQRLQRKETGQIFPKKDLTRFIDTLKAEAQFGDVVEDVHLRVARAADRIYIDLCDPDWRVIEIDATGWRILEHSPIRFRRTAGMLPLPDPVPSGSLDALWDFLRIDDPGERLLVIAHLLGTLAGVQPFPLLYLFGSQGTAKTTATEILGSLVDPRVSGVRSMPKSERDLFLAAQHGHLLTFDNVSTITHSMSDALCRLATGATFATRKNYSDADEVYLSACNPIICNGIGHSFVRPDLADRTITVTLSKVPDDERQPHAAVMRAFEAARPSLLGALCAALSTGLGRQNSIAQSTPLPRMADFALWGIACEPAYAKEEGAFLSAYQRNIRQINEATIDEDPLAPRICEILARRDIWEGTATRLDETLRGTSSLPVPQDWPRSARLLSDHLRRIAPALSRIGISLRFDRRGHGRERIIRLCREEL</sequence>
<accession>A0ABV7DWE8</accession>
<name>A0ABV7DWE8_9RHOB</name>
<evidence type="ECO:0008006" key="3">
    <source>
        <dbReference type="Google" id="ProtNLM"/>
    </source>
</evidence>
<dbReference type="RefSeq" id="WP_197647401.1">
    <property type="nucleotide sequence ID" value="NZ_JAEACP010000028.1"/>
</dbReference>
<reference evidence="2" key="1">
    <citation type="journal article" date="2019" name="Int. J. Syst. Evol. Microbiol.">
        <title>The Global Catalogue of Microorganisms (GCM) 10K type strain sequencing project: providing services to taxonomists for standard genome sequencing and annotation.</title>
        <authorList>
            <consortium name="The Broad Institute Genomics Platform"/>
            <consortium name="The Broad Institute Genome Sequencing Center for Infectious Disease"/>
            <person name="Wu L."/>
            <person name="Ma J."/>
        </authorList>
    </citation>
    <scope>NUCLEOTIDE SEQUENCE [LARGE SCALE GENOMIC DNA]</scope>
    <source>
        <strain evidence="2">KCTC 62102</strain>
    </source>
</reference>
<evidence type="ECO:0000313" key="1">
    <source>
        <dbReference type="EMBL" id="MFC3086696.1"/>
    </source>
</evidence>
<dbReference type="SUPFAM" id="SSF52540">
    <property type="entry name" value="P-loop containing nucleoside triphosphate hydrolases"/>
    <property type="match status" value="1"/>
</dbReference>
<dbReference type="Proteomes" id="UP001595445">
    <property type="component" value="Unassembled WGS sequence"/>
</dbReference>
<keyword evidence="2" id="KW-1185">Reference proteome</keyword>
<gene>
    <name evidence="1" type="ORF">ACFOD6_11635</name>
</gene>
<proteinExistence type="predicted"/>